<organism evidence="1 2">
    <name type="scientific">Pistacia atlantica</name>
    <dbReference type="NCBI Taxonomy" id="434234"/>
    <lineage>
        <taxon>Eukaryota</taxon>
        <taxon>Viridiplantae</taxon>
        <taxon>Streptophyta</taxon>
        <taxon>Embryophyta</taxon>
        <taxon>Tracheophyta</taxon>
        <taxon>Spermatophyta</taxon>
        <taxon>Magnoliopsida</taxon>
        <taxon>eudicotyledons</taxon>
        <taxon>Gunneridae</taxon>
        <taxon>Pentapetalae</taxon>
        <taxon>rosids</taxon>
        <taxon>malvids</taxon>
        <taxon>Sapindales</taxon>
        <taxon>Anacardiaceae</taxon>
        <taxon>Pistacia</taxon>
    </lineage>
</organism>
<dbReference type="Proteomes" id="UP001164250">
    <property type="component" value="Chromosome 2"/>
</dbReference>
<comment type="caution">
    <text evidence="1">The sequence shown here is derived from an EMBL/GenBank/DDBJ whole genome shotgun (WGS) entry which is preliminary data.</text>
</comment>
<gene>
    <name evidence="1" type="ORF">Patl1_19279</name>
</gene>
<reference evidence="2" key="1">
    <citation type="journal article" date="2023" name="G3 (Bethesda)">
        <title>Genome assembly and association tests identify interacting loci associated with vigor, precocity, and sex in interspecific pistachio rootstocks.</title>
        <authorList>
            <person name="Palmer W."/>
            <person name="Jacygrad E."/>
            <person name="Sagayaradj S."/>
            <person name="Cavanaugh K."/>
            <person name="Han R."/>
            <person name="Bertier L."/>
            <person name="Beede B."/>
            <person name="Kafkas S."/>
            <person name="Golino D."/>
            <person name="Preece J."/>
            <person name="Michelmore R."/>
        </authorList>
    </citation>
    <scope>NUCLEOTIDE SEQUENCE [LARGE SCALE GENOMIC DNA]</scope>
</reference>
<evidence type="ECO:0000313" key="2">
    <source>
        <dbReference type="Proteomes" id="UP001164250"/>
    </source>
</evidence>
<keyword evidence="2" id="KW-1185">Reference proteome</keyword>
<sequence length="183" mass="20166">MTHTVGKDMIYYTVTNSNDDPLNPIPGTLRCGATIISRKVWIIFQRHMNIKLKKPLLISSFTTIDARGSRIHISGAACLLIYEASNVITHGLYIHHCQSGGSGSVIGPNSKIVKLGAIDTMESGWLQHQRFGSITIHYINAPPVLQSPTTSSKTKTKLCFSGTMISTILFNHFGPNCNQRMPR</sequence>
<name>A0ACC1C2Z1_9ROSI</name>
<dbReference type="EMBL" id="CM047898">
    <property type="protein sequence ID" value="KAJ0106447.1"/>
    <property type="molecule type" value="Genomic_DNA"/>
</dbReference>
<protein>
    <submittedName>
        <fullName evidence="1">Uncharacterized protein</fullName>
    </submittedName>
</protein>
<proteinExistence type="predicted"/>
<accession>A0ACC1C2Z1</accession>
<evidence type="ECO:0000313" key="1">
    <source>
        <dbReference type="EMBL" id="KAJ0106447.1"/>
    </source>
</evidence>